<dbReference type="GO" id="GO:0045820">
    <property type="term" value="P:negative regulation of glycolytic process"/>
    <property type="evidence" value="ECO:0007669"/>
    <property type="project" value="TreeGrafter"/>
</dbReference>
<proteinExistence type="predicted"/>
<reference evidence="4" key="1">
    <citation type="submission" date="2021-01" db="EMBL/GenBank/DDBJ databases">
        <authorList>
            <person name="Corre E."/>
            <person name="Pelletier E."/>
            <person name="Niang G."/>
            <person name="Scheremetjew M."/>
            <person name="Finn R."/>
            <person name="Kale V."/>
            <person name="Holt S."/>
            <person name="Cochrane G."/>
            <person name="Meng A."/>
            <person name="Brown T."/>
            <person name="Cohen L."/>
        </authorList>
    </citation>
    <scope>NUCLEOTIDE SEQUENCE</scope>
    <source>
        <strain evidence="4">CCMP2058</strain>
    </source>
</reference>
<dbReference type="PANTHER" id="PTHR46517:SF1">
    <property type="entry name" value="FRUCTOSE-2,6-BISPHOSPHATASE TIGAR"/>
    <property type="match status" value="1"/>
</dbReference>
<dbReference type="Pfam" id="PF00300">
    <property type="entry name" value="His_Phos_1"/>
    <property type="match status" value="1"/>
</dbReference>
<dbReference type="PANTHER" id="PTHR46517">
    <property type="entry name" value="FRUCTOSE-2,6-BISPHOSPHATASE TIGAR"/>
    <property type="match status" value="1"/>
</dbReference>
<feature type="binding site" evidence="3">
    <location>
        <begin position="25"/>
        <end position="32"/>
    </location>
    <ligand>
        <name>substrate</name>
    </ligand>
</feature>
<dbReference type="InterPro" id="IPR029033">
    <property type="entry name" value="His_PPase_superfam"/>
</dbReference>
<dbReference type="SUPFAM" id="SSF53254">
    <property type="entry name" value="Phosphoglycerate mutase-like"/>
    <property type="match status" value="1"/>
</dbReference>
<keyword evidence="1" id="KW-0378">Hydrolase</keyword>
<dbReference type="InterPro" id="IPR001345">
    <property type="entry name" value="PG/BPGM_mutase_AS"/>
</dbReference>
<feature type="binding site" evidence="3">
    <location>
        <position position="75"/>
    </location>
    <ligand>
        <name>substrate</name>
    </ligand>
</feature>
<protein>
    <recommendedName>
        <fullName evidence="5">Phosphoglycerate mutase</fullName>
    </recommendedName>
</protein>
<evidence type="ECO:0008006" key="5">
    <source>
        <dbReference type="Google" id="ProtNLM"/>
    </source>
</evidence>
<evidence type="ECO:0000313" key="4">
    <source>
        <dbReference type="EMBL" id="CAD8452120.1"/>
    </source>
</evidence>
<dbReference type="AlphaFoldDB" id="A0A7S0DG32"/>
<sequence>MSEKKEGSAKNDTDSKEDVVFYICRHGETDWNLQRRIQGQTDTKLNKNGELQARELGKAILSLPVTYFVSSDLARAYDTGKIIAEVWVQNKRKHIPKLHSDKRLREIHAGEFQGKLSREVQFERTLALRQGKYPGGESYEELINRSRDAIFDAASKAGEGGTVLAVAHGGLIRSVAKEIMNSENKRLVAPVVTNCCMSTFRVNLKKKSISIVSLFDRMIKDKNAKDDSG</sequence>
<accession>A0A7S0DG32</accession>
<dbReference type="InterPro" id="IPR051695">
    <property type="entry name" value="Phosphoglycerate_Mutase"/>
</dbReference>
<dbReference type="SMART" id="SM00855">
    <property type="entry name" value="PGAM"/>
    <property type="match status" value="1"/>
</dbReference>
<dbReference type="Gene3D" id="3.40.50.1240">
    <property type="entry name" value="Phosphoglycerate mutase-like"/>
    <property type="match status" value="1"/>
</dbReference>
<dbReference type="GO" id="GO:0004331">
    <property type="term" value="F:fructose-2,6-bisphosphate 2-phosphatase activity"/>
    <property type="evidence" value="ECO:0007669"/>
    <property type="project" value="TreeGrafter"/>
</dbReference>
<dbReference type="CDD" id="cd07067">
    <property type="entry name" value="HP_PGM_like"/>
    <property type="match status" value="1"/>
</dbReference>
<dbReference type="GO" id="GO:0005829">
    <property type="term" value="C:cytosol"/>
    <property type="evidence" value="ECO:0007669"/>
    <property type="project" value="TreeGrafter"/>
</dbReference>
<feature type="active site" description="Proton donor/acceptor" evidence="2">
    <location>
        <position position="106"/>
    </location>
</feature>
<evidence type="ECO:0000256" key="1">
    <source>
        <dbReference type="ARBA" id="ARBA00022801"/>
    </source>
</evidence>
<gene>
    <name evidence="4" type="ORF">LAMO00422_LOCUS11252</name>
</gene>
<dbReference type="InterPro" id="IPR013078">
    <property type="entry name" value="His_Pase_superF_clade-1"/>
</dbReference>
<evidence type="ECO:0000256" key="3">
    <source>
        <dbReference type="PIRSR" id="PIRSR613078-2"/>
    </source>
</evidence>
<dbReference type="EMBL" id="HBEM01016364">
    <property type="protein sequence ID" value="CAD8452120.1"/>
    <property type="molecule type" value="Transcribed_RNA"/>
</dbReference>
<evidence type="ECO:0000256" key="2">
    <source>
        <dbReference type="PIRSR" id="PIRSR613078-1"/>
    </source>
</evidence>
<dbReference type="GO" id="GO:0043456">
    <property type="term" value="P:regulation of pentose-phosphate shunt"/>
    <property type="evidence" value="ECO:0007669"/>
    <property type="project" value="TreeGrafter"/>
</dbReference>
<feature type="active site" description="Tele-phosphohistidine intermediate" evidence="2">
    <location>
        <position position="26"/>
    </location>
</feature>
<name>A0A7S0DG32_9EUKA</name>
<organism evidence="4">
    <name type="scientific">Amorphochlora amoebiformis</name>
    <dbReference type="NCBI Taxonomy" id="1561963"/>
    <lineage>
        <taxon>Eukaryota</taxon>
        <taxon>Sar</taxon>
        <taxon>Rhizaria</taxon>
        <taxon>Cercozoa</taxon>
        <taxon>Chlorarachniophyceae</taxon>
        <taxon>Amorphochlora</taxon>
    </lineage>
</organism>
<dbReference type="PROSITE" id="PS00175">
    <property type="entry name" value="PG_MUTASE"/>
    <property type="match status" value="1"/>
</dbReference>